<comment type="caution">
    <text evidence="1">The sequence shown here is derived from an EMBL/GenBank/DDBJ whole genome shotgun (WGS) entry which is preliminary data.</text>
</comment>
<proteinExistence type="predicted"/>
<keyword evidence="2" id="KW-1185">Reference proteome</keyword>
<reference evidence="1" key="1">
    <citation type="submission" date="2024-12" db="EMBL/GenBank/DDBJ databases">
        <title>Comparative genomics and development of molecular markers within Purpureocillium lilacinum and among Purpureocillium species.</title>
        <authorList>
            <person name="Yeh Z.-Y."/>
            <person name="Ni N.-T."/>
            <person name="Lo P.-H."/>
            <person name="Mushyakhwo K."/>
            <person name="Lin C.-F."/>
            <person name="Nai Y.-S."/>
        </authorList>
    </citation>
    <scope>NUCLEOTIDE SEQUENCE</scope>
    <source>
        <strain evidence="1">NCHU-NPUST-175</strain>
    </source>
</reference>
<evidence type="ECO:0000313" key="2">
    <source>
        <dbReference type="Proteomes" id="UP001638806"/>
    </source>
</evidence>
<dbReference type="EMBL" id="JBGNUJ010000004">
    <property type="protein sequence ID" value="KAL3960009.1"/>
    <property type="molecule type" value="Genomic_DNA"/>
</dbReference>
<dbReference type="Proteomes" id="UP001638806">
    <property type="component" value="Unassembled WGS sequence"/>
</dbReference>
<evidence type="ECO:0000313" key="1">
    <source>
        <dbReference type="EMBL" id="KAL3960009.1"/>
    </source>
</evidence>
<protein>
    <submittedName>
        <fullName evidence="1">Uncharacterized protein</fullName>
    </submittedName>
</protein>
<sequence length="190" mass="19367">MAPPAGARKVLRKAGQADGQATSGRSLHHVALPGAGGALRYSASPVRACPQRAACLSRGGLIAQACSVAGCTMARSPLGHNALRSASGIGGAPPSSLDHEATAAGWKLAGEGRRWQHSRASITCVPVSQSPATLHATPAANPAVAAANGPHARCSSRERWNTEPPMDVRTPRQLTLLARVGATRNRNAGA</sequence>
<name>A0ACC4DVU5_PURLI</name>
<accession>A0ACC4DVU5</accession>
<gene>
    <name evidence="1" type="ORF">ACCO45_005126</name>
</gene>
<organism evidence="1 2">
    <name type="scientific">Purpureocillium lilacinum</name>
    <name type="common">Paecilomyces lilacinus</name>
    <dbReference type="NCBI Taxonomy" id="33203"/>
    <lineage>
        <taxon>Eukaryota</taxon>
        <taxon>Fungi</taxon>
        <taxon>Dikarya</taxon>
        <taxon>Ascomycota</taxon>
        <taxon>Pezizomycotina</taxon>
        <taxon>Sordariomycetes</taxon>
        <taxon>Hypocreomycetidae</taxon>
        <taxon>Hypocreales</taxon>
        <taxon>Ophiocordycipitaceae</taxon>
        <taxon>Purpureocillium</taxon>
    </lineage>
</organism>